<name>A0A4Y8WZ97_9MICC</name>
<dbReference type="EMBL" id="JACHMC010000001">
    <property type="protein sequence ID" value="MBB4881756.1"/>
    <property type="molecule type" value="Genomic_DNA"/>
</dbReference>
<keyword evidence="2" id="KW-1185">Reference proteome</keyword>
<reference evidence="1 2" key="1">
    <citation type="submission" date="2020-08" db="EMBL/GenBank/DDBJ databases">
        <title>Sequencing the genomes of 1000 actinobacteria strains.</title>
        <authorList>
            <person name="Klenk H.-P."/>
        </authorList>
    </citation>
    <scope>NUCLEOTIDE SEQUENCE [LARGE SCALE GENOMIC DNA]</scope>
    <source>
        <strain evidence="1 2">DSM 19079</strain>
    </source>
</reference>
<comment type="caution">
    <text evidence="1">The sequence shown here is derived from an EMBL/GenBank/DDBJ whole genome shotgun (WGS) entry which is preliminary data.</text>
</comment>
<protein>
    <submittedName>
        <fullName evidence="1">Uncharacterized protein</fullName>
    </submittedName>
</protein>
<gene>
    <name evidence="1" type="ORF">BJ976_000107</name>
</gene>
<evidence type="ECO:0000313" key="1">
    <source>
        <dbReference type="EMBL" id="MBB4881756.1"/>
    </source>
</evidence>
<accession>A0A4Y8WZ97</accession>
<proteinExistence type="predicted"/>
<dbReference type="Proteomes" id="UP000560081">
    <property type="component" value="Unassembled WGS sequence"/>
</dbReference>
<organism evidence="1 2">
    <name type="scientific">Micrococcus flavus</name>
    <dbReference type="NCBI Taxonomy" id="384602"/>
    <lineage>
        <taxon>Bacteria</taxon>
        <taxon>Bacillati</taxon>
        <taxon>Actinomycetota</taxon>
        <taxon>Actinomycetes</taxon>
        <taxon>Micrococcales</taxon>
        <taxon>Micrococcaceae</taxon>
        <taxon>Micrococcus</taxon>
    </lineage>
</organism>
<dbReference type="AlphaFoldDB" id="A0A4Y8WZ97"/>
<sequence length="158" mass="16601">MNRPLALALQVLSVAGILGILTLQVWAIPAVAAIMAAEYPEFAFAQWPLTVALIAALVAIQVALAAVVRLLSLVRAQQIFRGDGLRWTGVMIGALAAAWGIVAVTTAWQTVTGANHFSILLLELLALLVGGAVILLIVVMRGLLADATALRVEMDEVV</sequence>
<dbReference type="InterPro" id="IPR021354">
    <property type="entry name" value="DUF2975"/>
</dbReference>
<evidence type="ECO:0000313" key="2">
    <source>
        <dbReference type="Proteomes" id="UP000560081"/>
    </source>
</evidence>
<dbReference type="RefSeq" id="WP_135030409.1">
    <property type="nucleotide sequence ID" value="NZ_BMLA01000010.1"/>
</dbReference>
<dbReference type="Pfam" id="PF11188">
    <property type="entry name" value="DUF2975"/>
    <property type="match status" value="1"/>
</dbReference>